<feature type="compositionally biased region" description="Pro residues" evidence="9">
    <location>
        <begin position="618"/>
        <end position="630"/>
    </location>
</feature>
<sequence>MLAHILGVAAADRVPGAPDDPHPVVPAPDSNGLLSGPPLPRSTLWFCLFWLLPVVVYFLLDWLTQQRRRTFRGAPAPQAGPERGAADGLAAPAEGPSVLAASIEHSLPHRNVKVIAGGLGKVMDLVARHHPSEITMVHPAVGGDDGGLVSIYGEPDGAEPPLHVVVDGREEEVVVRRFCGPPPGPGLPEVQFLLLLHPLFLKRSRRCLYPNPMTRTEVLAFFSLWNQAVGALLVRHRPRIFHCPDFHTAVAPWYALPEYPDLRLLLVLHNAEYQGSISTDQIRGAKVDRIASIFNLSADQVQKHLVLDGRFNMLKAAVDFLLEHQRGVGACAVSEHYALEVRQLYGLLWRLPAVQGLENPMLEEERVEYDDLHSRRATAKAAIQRQLGLNQDPSAKIFVSLGRLVRQKGVDLLADVAPWLLENYPKAQLIIVGPVADGFGHYAGHHMQGLAEDERFRGRVFVKCEFQKVGDDLRFAADFCLMPSRDEPFGYVDVEFAWCGALVVGAQAGGLGKVPGFYYVAQNKENLSRLRRELRRAIALAMRASDDELRAMSDVAVRCAFPLEAWQRRLRLLYGEVLGAREGPPARPSTGPPPDPEHGGPRPGPQAATELCAAAPGAAPPGPGPPPPQTPRTLPRVSASWGRWLAHAPQLLRGEDISPVRVSLVASQEAGGGLGSFGAGAPTAAGADGEFLTQELSEEELQVAMASKMHLKGIDQILEAVGCEVDESRETSAASKWLLRPTFGTHRIHWVVACGYVMAPLGEVLTFTVASEWALRAQSSWVPGWLPGKARDAISGPMDPSLLRVILFSTNALAMCIGLPWWTWLCKKTEPRWALAGALLGQLLLLAGFLPVDPNLYAAVALMFLHGFIAGASMLFVVFNFMMSIRADVSQAALRMGRMETVRYCVSWLATAFVYLASPDGVPGTKEDPLPAQVLLLAAPLGIGVALSAGVAGALCLFAPRPYREDRFPAWDLGLIFHKRSFVCLALSECIGSLMAFPALSYASWWLDNGWQADELAEVSVVLAVVLAIGVMIWAQVLSLASVHGFSLLISVAVFLLPPSLLAALCQMEVSSFEYRGRSYGALAVCALTLLLQGMQSSAIWAAKIRILGSRWRLLSYCTVLLCASQFCTFLSPIVCEYIARQYSVSFMTRNQAELATAVAACVVPLGVAQYLAQLAAAPFIHGDMGSARHRLHEAVYCSSICRPRAFAARRPIFLAAAIGGGLLAWLARTEYLWLDAPLPFDPVRKCHQLPEQWVGVGCRELATKSHIDFGLNEFGQDTSAKMACHEMMRKESGDTFELRDVMWYGGTCRVLACASKERLMEAHGGPVRGDVYSQHCTLFGQNLVVVHLFEWRWSDIAKECTAYLGPAGFDAVQVSPPMEHALGSPWFTRYQPVSYKLDSRSGTETEFIDMVRTCRNAGVSIMVDTVINHMASKVLVWPESDNIDKPFECDETAGPASNLKCEGWSGTRYGDRHFWEGNASYLPEEFHHYSGTVRSNCALPPWTNNRHLCDLQGLPDLDTEQKRVVEKLTKMLARLYEIGVTMLRVDAAMLIYPVSTAQILQTLPWDYVVQESTTPTFSRRRRGL</sequence>
<dbReference type="InterPro" id="IPR001296">
    <property type="entry name" value="Glyco_trans_1"/>
</dbReference>
<evidence type="ECO:0000313" key="12">
    <source>
        <dbReference type="EMBL" id="CAK0867768.1"/>
    </source>
</evidence>
<evidence type="ECO:0000256" key="7">
    <source>
        <dbReference type="RuleBase" id="RU003615"/>
    </source>
</evidence>
<dbReference type="SUPFAM" id="SSF103473">
    <property type="entry name" value="MFS general substrate transporter"/>
    <property type="match status" value="1"/>
</dbReference>
<dbReference type="PANTHER" id="PTHR47182:SF5">
    <property type="entry name" value="CELL WALL ALPHA-1,3-GLUCAN SYNTHASE MOK12"/>
    <property type="match status" value="1"/>
</dbReference>
<accession>A0ABN9V4L0</accession>
<feature type="transmembrane region" description="Helical" evidence="10">
    <location>
        <begin position="981"/>
        <end position="1007"/>
    </location>
</feature>
<dbReference type="Gene3D" id="1.20.1250.20">
    <property type="entry name" value="MFS general substrate transporter like domains"/>
    <property type="match status" value="1"/>
</dbReference>
<keyword evidence="10" id="KW-1133">Transmembrane helix</keyword>
<evidence type="ECO:0000313" key="13">
    <source>
        <dbReference type="Proteomes" id="UP001189429"/>
    </source>
</evidence>
<keyword evidence="5" id="KW-0328">Glycosyltransferase</keyword>
<dbReference type="Pfam" id="PF08323">
    <property type="entry name" value="Glyco_transf_5"/>
    <property type="match status" value="1"/>
</dbReference>
<feature type="coiled-coil region" evidence="8">
    <location>
        <begin position="520"/>
        <end position="547"/>
    </location>
</feature>
<feature type="transmembrane region" description="Helical" evidence="10">
    <location>
        <begin position="43"/>
        <end position="63"/>
    </location>
</feature>
<feature type="transmembrane region" description="Helical" evidence="10">
    <location>
        <begin position="748"/>
        <end position="770"/>
    </location>
</feature>
<feature type="transmembrane region" description="Helical" evidence="10">
    <location>
        <begin position="856"/>
        <end position="881"/>
    </location>
</feature>
<dbReference type="InterPro" id="IPR058655">
    <property type="entry name" value="Mok11-14/Ags1-like"/>
</dbReference>
<proteinExistence type="inferred from homology"/>
<evidence type="ECO:0000259" key="11">
    <source>
        <dbReference type="SMART" id="SM00642"/>
    </source>
</evidence>
<evidence type="ECO:0000256" key="2">
    <source>
        <dbReference type="ARBA" id="ARBA00001913"/>
    </source>
</evidence>
<evidence type="ECO:0000256" key="3">
    <source>
        <dbReference type="ARBA" id="ARBA00008061"/>
    </source>
</evidence>
<keyword evidence="6" id="KW-0808">Transferase</keyword>
<evidence type="ECO:0000256" key="8">
    <source>
        <dbReference type="SAM" id="Coils"/>
    </source>
</evidence>
<dbReference type="PRINTS" id="PR00110">
    <property type="entry name" value="ALPHAAMYLASE"/>
</dbReference>
<feature type="transmembrane region" description="Helical" evidence="10">
    <location>
        <begin position="833"/>
        <end position="850"/>
    </location>
</feature>
<evidence type="ECO:0000256" key="4">
    <source>
        <dbReference type="ARBA" id="ARBA00012595"/>
    </source>
</evidence>
<keyword evidence="10" id="KW-0812">Transmembrane</keyword>
<dbReference type="SMART" id="SM00642">
    <property type="entry name" value="Aamy"/>
    <property type="match status" value="1"/>
</dbReference>
<feature type="transmembrane region" description="Helical" evidence="10">
    <location>
        <begin position="1155"/>
        <end position="1181"/>
    </location>
</feature>
<dbReference type="Gene3D" id="3.40.50.2000">
    <property type="entry name" value="Glycogen Phosphorylase B"/>
    <property type="match status" value="2"/>
</dbReference>
<gene>
    <name evidence="12" type="ORF">PCOR1329_LOCUS54626</name>
</gene>
<dbReference type="InterPro" id="IPR006046">
    <property type="entry name" value="Alpha_amylase"/>
</dbReference>
<comment type="cofactor">
    <cofactor evidence="2">
        <name>Ca(2+)</name>
        <dbReference type="ChEBI" id="CHEBI:29108"/>
    </cofactor>
</comment>
<dbReference type="SUPFAM" id="SSF53756">
    <property type="entry name" value="UDP-Glycosyltransferase/glycogen phosphorylase"/>
    <property type="match status" value="1"/>
</dbReference>
<dbReference type="EMBL" id="CAUYUJ010016681">
    <property type="protein sequence ID" value="CAK0867768.1"/>
    <property type="molecule type" value="Genomic_DNA"/>
</dbReference>
<dbReference type="Pfam" id="PF00128">
    <property type="entry name" value="Alpha-amylase"/>
    <property type="match status" value="1"/>
</dbReference>
<dbReference type="InterPro" id="IPR036259">
    <property type="entry name" value="MFS_trans_sf"/>
</dbReference>
<dbReference type="EC" id="3.2.1.1" evidence="4"/>
<organism evidence="12 13">
    <name type="scientific">Prorocentrum cordatum</name>
    <dbReference type="NCBI Taxonomy" id="2364126"/>
    <lineage>
        <taxon>Eukaryota</taxon>
        <taxon>Sar</taxon>
        <taxon>Alveolata</taxon>
        <taxon>Dinophyceae</taxon>
        <taxon>Prorocentrales</taxon>
        <taxon>Prorocentraceae</taxon>
        <taxon>Prorocentrum</taxon>
    </lineage>
</organism>
<feature type="compositionally biased region" description="Pro residues" evidence="9">
    <location>
        <begin position="585"/>
        <end position="594"/>
    </location>
</feature>
<dbReference type="Pfam" id="PF00534">
    <property type="entry name" value="Glycos_transf_1"/>
    <property type="match status" value="1"/>
</dbReference>
<dbReference type="Proteomes" id="UP001189429">
    <property type="component" value="Unassembled WGS sequence"/>
</dbReference>
<dbReference type="Gene3D" id="3.20.20.80">
    <property type="entry name" value="Glycosidases"/>
    <property type="match status" value="1"/>
</dbReference>
<feature type="transmembrane region" description="Helical" evidence="10">
    <location>
        <begin position="901"/>
        <end position="918"/>
    </location>
</feature>
<dbReference type="InterPro" id="IPR006047">
    <property type="entry name" value="GH13_cat_dom"/>
</dbReference>
<feature type="transmembrane region" description="Helical" evidence="10">
    <location>
        <begin position="1213"/>
        <end position="1235"/>
    </location>
</feature>
<dbReference type="InterPro" id="IPR013534">
    <property type="entry name" value="Starch_synth_cat_dom"/>
</dbReference>
<feature type="region of interest" description="Disordered" evidence="9">
    <location>
        <begin position="581"/>
        <end position="635"/>
    </location>
</feature>
<evidence type="ECO:0000256" key="10">
    <source>
        <dbReference type="SAM" id="Phobius"/>
    </source>
</evidence>
<feature type="transmembrane region" description="Helical" evidence="10">
    <location>
        <begin position="1019"/>
        <end position="1041"/>
    </location>
</feature>
<comment type="similarity">
    <text evidence="3 7">Belongs to the glycosyl hydrolase 13 family.</text>
</comment>
<reference evidence="12" key="1">
    <citation type="submission" date="2023-10" db="EMBL/GenBank/DDBJ databases">
        <authorList>
            <person name="Chen Y."/>
            <person name="Shah S."/>
            <person name="Dougan E. K."/>
            <person name="Thang M."/>
            <person name="Chan C."/>
        </authorList>
    </citation>
    <scope>NUCLEOTIDE SEQUENCE [LARGE SCALE GENOMIC DNA]</scope>
</reference>
<evidence type="ECO:0000256" key="6">
    <source>
        <dbReference type="ARBA" id="ARBA00022679"/>
    </source>
</evidence>
<evidence type="ECO:0000256" key="1">
    <source>
        <dbReference type="ARBA" id="ARBA00000548"/>
    </source>
</evidence>
<keyword evidence="8" id="KW-0175">Coiled coil</keyword>
<keyword evidence="13" id="KW-1185">Reference proteome</keyword>
<name>A0ABN9V4L0_9DINO</name>
<dbReference type="InterPro" id="IPR017853">
    <property type="entry name" value="GH"/>
</dbReference>
<feature type="transmembrane region" description="Helical" evidence="10">
    <location>
        <begin position="1114"/>
        <end position="1135"/>
    </location>
</feature>
<comment type="catalytic activity">
    <reaction evidence="1">
        <text>Endohydrolysis of (1-&gt;4)-alpha-D-glucosidic linkages in polysaccharides containing three or more (1-&gt;4)-alpha-linked D-glucose units.</text>
        <dbReference type="EC" id="3.2.1.1"/>
    </reaction>
</comment>
<keyword evidence="10" id="KW-0472">Membrane</keyword>
<comment type="caution">
    <text evidence="12">The sequence shown here is derived from an EMBL/GenBank/DDBJ whole genome shotgun (WGS) entry which is preliminary data.</text>
</comment>
<feature type="transmembrane region" description="Helical" evidence="10">
    <location>
        <begin position="805"/>
        <end position="826"/>
    </location>
</feature>
<evidence type="ECO:0000256" key="5">
    <source>
        <dbReference type="ARBA" id="ARBA00022676"/>
    </source>
</evidence>
<dbReference type="SUPFAM" id="SSF51445">
    <property type="entry name" value="(Trans)glycosidases"/>
    <property type="match status" value="1"/>
</dbReference>
<feature type="transmembrane region" description="Helical" evidence="10">
    <location>
        <begin position="1048"/>
        <end position="1070"/>
    </location>
</feature>
<evidence type="ECO:0000256" key="9">
    <source>
        <dbReference type="SAM" id="MobiDB-lite"/>
    </source>
</evidence>
<dbReference type="PANTHER" id="PTHR47182">
    <property type="entry name" value="CELL WALL ALPHA-1,3-GLUCAN SYNTHASE AGS1-RELATED"/>
    <property type="match status" value="1"/>
</dbReference>
<feature type="transmembrane region" description="Helical" evidence="10">
    <location>
        <begin position="938"/>
        <end position="960"/>
    </location>
</feature>
<protein>
    <recommendedName>
        <fullName evidence="4">alpha-amylase</fullName>
        <ecNumber evidence="4">3.2.1.1</ecNumber>
    </recommendedName>
</protein>
<feature type="domain" description="Glycosyl hydrolase family 13 catalytic" evidence="11">
    <location>
        <begin position="1344"/>
        <end position="1585"/>
    </location>
</feature>
<feature type="transmembrane region" description="Helical" evidence="10">
    <location>
        <begin position="1082"/>
        <end position="1102"/>
    </location>
</feature>